<dbReference type="eggNOG" id="ENOG5032Y3S">
    <property type="taxonomic scope" value="Bacteria"/>
</dbReference>
<sequence>MKGLLIKDLYLVKGYGTSIILISALFIAIGIMNGSYAFLMLTALYSAMISINTMSYDERGHWDTYADSLPVSRTQVVLSKYILSFIAMLIVWILYLAGQTIADVCSGTGVSAHMLSMSLILWSSWGFMVALLYPVLFRFGMEKGRVLYMLAIMVISGVSGIFLSIKDELDVSITVSDITPYTGIAACVIVLSAVLVTISVLLSIHFYGKRDL</sequence>
<dbReference type="PANTHER" id="PTHR41309:SF2">
    <property type="entry name" value="MEMBRANE PROTEIN"/>
    <property type="match status" value="1"/>
</dbReference>
<accession>B7ASW1</accession>
<keyword evidence="1" id="KW-1133">Transmembrane helix</keyword>
<dbReference type="Pfam" id="PF13346">
    <property type="entry name" value="ABC2_membrane_5"/>
    <property type="match status" value="1"/>
</dbReference>
<proteinExistence type="predicted"/>
<gene>
    <name evidence="2" type="ORF">BACPEC_02169</name>
</gene>
<evidence type="ECO:0008006" key="4">
    <source>
        <dbReference type="Google" id="ProtNLM"/>
    </source>
</evidence>
<dbReference type="InterPro" id="IPR025699">
    <property type="entry name" value="ABC2_memb-like"/>
</dbReference>
<feature type="transmembrane region" description="Helical" evidence="1">
    <location>
        <begin position="110"/>
        <end position="134"/>
    </location>
</feature>
<evidence type="ECO:0000256" key="1">
    <source>
        <dbReference type="SAM" id="Phobius"/>
    </source>
</evidence>
<feature type="transmembrane region" description="Helical" evidence="1">
    <location>
        <begin position="183"/>
        <end position="207"/>
    </location>
</feature>
<evidence type="ECO:0000313" key="2">
    <source>
        <dbReference type="EMBL" id="EEC57657.1"/>
    </source>
</evidence>
<dbReference type="PANTHER" id="PTHR41309">
    <property type="entry name" value="MEMBRANE PROTEIN-RELATED"/>
    <property type="match status" value="1"/>
</dbReference>
<keyword evidence="3" id="KW-1185">Reference proteome</keyword>
<keyword evidence="1" id="KW-0472">Membrane</keyword>
<evidence type="ECO:0000313" key="3">
    <source>
        <dbReference type="Proteomes" id="UP000003136"/>
    </source>
</evidence>
<reference evidence="2 3" key="2">
    <citation type="submission" date="2008-11" db="EMBL/GenBank/DDBJ databases">
        <authorList>
            <person name="Fulton L."/>
            <person name="Clifton S."/>
            <person name="Fulton B."/>
            <person name="Xu J."/>
            <person name="Minx P."/>
            <person name="Pepin K.H."/>
            <person name="Johnson M."/>
            <person name="Bhonagiri V."/>
            <person name="Nash W.E."/>
            <person name="Mardis E.R."/>
            <person name="Wilson R.K."/>
        </authorList>
    </citation>
    <scope>NUCLEOTIDE SEQUENCE [LARGE SCALE GENOMIC DNA]</scope>
    <source>
        <strain evidence="2 3">ATCC 43243</strain>
    </source>
</reference>
<feature type="transmembrane region" description="Helical" evidence="1">
    <location>
        <begin position="12"/>
        <end position="31"/>
    </location>
</feature>
<protein>
    <recommendedName>
        <fullName evidence="4">ABC-2 transporter permease</fullName>
    </recommendedName>
</protein>
<comment type="caution">
    <text evidence="2">The sequence shown here is derived from an EMBL/GenBank/DDBJ whole genome shotgun (WGS) entry which is preliminary data.</text>
</comment>
<name>B7ASW1_9FIRM</name>
<keyword evidence="1" id="KW-0812">Transmembrane</keyword>
<dbReference type="EMBL" id="ABVQ01000036">
    <property type="protein sequence ID" value="EEC57657.1"/>
    <property type="molecule type" value="Genomic_DNA"/>
</dbReference>
<dbReference type="STRING" id="483218.BACPEC_02169"/>
<feature type="transmembrane region" description="Helical" evidence="1">
    <location>
        <begin position="77"/>
        <end position="98"/>
    </location>
</feature>
<dbReference type="Proteomes" id="UP000003136">
    <property type="component" value="Unassembled WGS sequence"/>
</dbReference>
<dbReference type="AlphaFoldDB" id="B7ASW1"/>
<organism evidence="2 3">
    <name type="scientific">[Bacteroides] pectinophilus ATCC 43243</name>
    <dbReference type="NCBI Taxonomy" id="483218"/>
    <lineage>
        <taxon>Bacteria</taxon>
        <taxon>Bacillati</taxon>
        <taxon>Bacillota</taxon>
        <taxon>Clostridia</taxon>
        <taxon>Eubacteriales</taxon>
    </lineage>
</organism>
<reference evidence="2 3" key="1">
    <citation type="submission" date="2008-11" db="EMBL/GenBank/DDBJ databases">
        <title>Draft genome sequence of Bacteroides pectinophilus (ATCC 43243).</title>
        <authorList>
            <person name="Sudarsanam P."/>
            <person name="Ley R."/>
            <person name="Guruge J."/>
            <person name="Turnbaugh P.J."/>
            <person name="Mahowald M."/>
            <person name="Liep D."/>
            <person name="Gordon J."/>
        </authorList>
    </citation>
    <scope>NUCLEOTIDE SEQUENCE [LARGE SCALE GENOMIC DNA]</scope>
    <source>
        <strain evidence="2 3">ATCC 43243</strain>
    </source>
</reference>
<dbReference type="HOGENOM" id="CLU_102880_5_0_9"/>
<feature type="transmembrane region" description="Helical" evidence="1">
    <location>
        <begin position="37"/>
        <end position="56"/>
    </location>
</feature>
<feature type="transmembrane region" description="Helical" evidence="1">
    <location>
        <begin position="146"/>
        <end position="163"/>
    </location>
</feature>